<sequence>MLNWLLNRLEEAMGGGNQKGRKVKTFRWLIIVGCLGLALMILSSFFSVQEEALPQDTTQEPETQVTPSAGWKKEKGDMTMRDYEELYETQLSEVLNNIVGVDDVKVMVNLDSSEETVVEKDTRDTEQVTDEADTRGGNRKIHEHTQDEKVVLRRNGNGDQPIVVKKLKPRIRGVLVVAKGAENLKIKAAIIDAVQRVLDVPIHRISVLPKG</sequence>
<comment type="caution">
    <text evidence="3">The sequence shown here is derived from an EMBL/GenBank/DDBJ whole genome shotgun (WGS) entry which is preliminary data.</text>
</comment>
<dbReference type="EMBL" id="BMHQ01000003">
    <property type="protein sequence ID" value="GGE10304.1"/>
    <property type="molecule type" value="Genomic_DNA"/>
</dbReference>
<keyword evidence="2" id="KW-0472">Membrane</keyword>
<evidence type="ECO:0000313" key="3">
    <source>
        <dbReference type="EMBL" id="GGE10304.1"/>
    </source>
</evidence>
<reference evidence="3" key="1">
    <citation type="journal article" date="2014" name="Int. J. Syst. Evol. Microbiol.">
        <title>Complete genome sequence of Corynebacterium casei LMG S-19264T (=DSM 44701T), isolated from a smear-ripened cheese.</title>
        <authorList>
            <consortium name="US DOE Joint Genome Institute (JGI-PGF)"/>
            <person name="Walter F."/>
            <person name="Albersmeier A."/>
            <person name="Kalinowski J."/>
            <person name="Ruckert C."/>
        </authorList>
    </citation>
    <scope>NUCLEOTIDE SEQUENCE</scope>
    <source>
        <strain evidence="3">CGMCC 1.15179</strain>
    </source>
</reference>
<evidence type="ECO:0000256" key="2">
    <source>
        <dbReference type="SAM" id="Phobius"/>
    </source>
</evidence>
<evidence type="ECO:0000313" key="4">
    <source>
        <dbReference type="Proteomes" id="UP000625210"/>
    </source>
</evidence>
<keyword evidence="4" id="KW-1185">Reference proteome</keyword>
<dbReference type="NCBIfam" id="TIGR02830">
    <property type="entry name" value="spore_III_AG"/>
    <property type="match status" value="1"/>
</dbReference>
<reference evidence="3" key="2">
    <citation type="submission" date="2020-09" db="EMBL/GenBank/DDBJ databases">
        <authorList>
            <person name="Sun Q."/>
            <person name="Zhou Y."/>
        </authorList>
    </citation>
    <scope>NUCLEOTIDE SEQUENCE</scope>
    <source>
        <strain evidence="3">CGMCC 1.15179</strain>
    </source>
</reference>
<dbReference type="RefSeq" id="WP_188646766.1">
    <property type="nucleotide sequence ID" value="NZ_BMHQ01000003.1"/>
</dbReference>
<dbReference type="AlphaFoldDB" id="A0A8J2VHS9"/>
<accession>A0A8J2VHS9</accession>
<feature type="compositionally biased region" description="Basic and acidic residues" evidence="1">
    <location>
        <begin position="117"/>
        <end position="136"/>
    </location>
</feature>
<evidence type="ECO:0000256" key="1">
    <source>
        <dbReference type="SAM" id="MobiDB-lite"/>
    </source>
</evidence>
<protein>
    <submittedName>
        <fullName evidence="3">Stage III sporulation protein AG</fullName>
    </submittedName>
</protein>
<keyword evidence="2" id="KW-0812">Transmembrane</keyword>
<keyword evidence="2" id="KW-1133">Transmembrane helix</keyword>
<feature type="transmembrane region" description="Helical" evidence="2">
    <location>
        <begin position="28"/>
        <end position="48"/>
    </location>
</feature>
<organism evidence="3 4">
    <name type="scientific">Marinithermofilum abyssi</name>
    <dbReference type="NCBI Taxonomy" id="1571185"/>
    <lineage>
        <taxon>Bacteria</taxon>
        <taxon>Bacillati</taxon>
        <taxon>Bacillota</taxon>
        <taxon>Bacilli</taxon>
        <taxon>Bacillales</taxon>
        <taxon>Thermoactinomycetaceae</taxon>
        <taxon>Marinithermofilum</taxon>
    </lineage>
</organism>
<proteinExistence type="predicted"/>
<dbReference type="Proteomes" id="UP000625210">
    <property type="component" value="Unassembled WGS sequence"/>
</dbReference>
<dbReference type="InterPro" id="IPR014195">
    <property type="entry name" value="Spore_III_AG"/>
</dbReference>
<name>A0A8J2VHS9_9BACL</name>
<feature type="region of interest" description="Disordered" evidence="1">
    <location>
        <begin position="117"/>
        <end position="145"/>
    </location>
</feature>
<gene>
    <name evidence="3" type="primary">spoIIIAG</name>
    <name evidence="3" type="ORF">GCM10011571_09530</name>
</gene>